<dbReference type="AlphaFoldDB" id="A0A7K0J7S8"/>
<proteinExistence type="predicted"/>
<evidence type="ECO:0000313" key="3">
    <source>
        <dbReference type="Proteomes" id="UP000466104"/>
    </source>
</evidence>
<dbReference type="Proteomes" id="UP000466104">
    <property type="component" value="Unassembled WGS sequence"/>
</dbReference>
<feature type="compositionally biased region" description="Basic and acidic residues" evidence="1">
    <location>
        <begin position="10"/>
        <end position="19"/>
    </location>
</feature>
<protein>
    <submittedName>
        <fullName evidence="2">Uncharacterized protein</fullName>
    </submittedName>
</protein>
<dbReference type="EMBL" id="VUMG01000002">
    <property type="protein sequence ID" value="MSS45883.1"/>
    <property type="molecule type" value="Genomic_DNA"/>
</dbReference>
<sequence length="62" mass="6848">MWTPRTFGGRSREVTRAVDPHGSGGCVVPSRGPLYPQHALHTERLRFSVQRNMGRSGDISQG</sequence>
<name>A0A7K0J7S8_9ACTN</name>
<organism evidence="2 3">
    <name type="scientific">Cutibacterium porci</name>
    <dbReference type="NCBI Taxonomy" id="2605781"/>
    <lineage>
        <taxon>Bacteria</taxon>
        <taxon>Bacillati</taxon>
        <taxon>Actinomycetota</taxon>
        <taxon>Actinomycetes</taxon>
        <taxon>Propionibacteriales</taxon>
        <taxon>Propionibacteriaceae</taxon>
        <taxon>Cutibacterium</taxon>
    </lineage>
</organism>
<accession>A0A7K0J7S8</accession>
<evidence type="ECO:0000256" key="1">
    <source>
        <dbReference type="SAM" id="MobiDB-lite"/>
    </source>
</evidence>
<gene>
    <name evidence="2" type="ORF">FYJ43_07495</name>
</gene>
<comment type="caution">
    <text evidence="2">The sequence shown here is derived from an EMBL/GenBank/DDBJ whole genome shotgun (WGS) entry which is preliminary data.</text>
</comment>
<feature type="region of interest" description="Disordered" evidence="1">
    <location>
        <begin position="1"/>
        <end position="30"/>
    </location>
</feature>
<evidence type="ECO:0000313" key="2">
    <source>
        <dbReference type="EMBL" id="MSS45883.1"/>
    </source>
</evidence>
<keyword evidence="3" id="KW-1185">Reference proteome</keyword>
<reference evidence="2 3" key="1">
    <citation type="submission" date="2019-08" db="EMBL/GenBank/DDBJ databases">
        <title>In-depth cultivation of the pig gut microbiome towards novel bacterial diversity and tailored functional studies.</title>
        <authorList>
            <person name="Wylensek D."/>
            <person name="Hitch T.C.A."/>
            <person name="Clavel T."/>
        </authorList>
    </citation>
    <scope>NUCLEOTIDE SEQUENCE [LARGE SCALE GENOMIC DNA]</scope>
    <source>
        <strain evidence="2 3">WCA-380-WT-3A</strain>
    </source>
</reference>